<dbReference type="Pfam" id="PF04397">
    <property type="entry name" value="LytTR"/>
    <property type="match status" value="1"/>
</dbReference>
<dbReference type="STRING" id="692418.SAMN04488029_0758"/>
<gene>
    <name evidence="3" type="ORF">SAMN04488029_0758</name>
</gene>
<feature type="transmembrane region" description="Helical" evidence="1">
    <location>
        <begin position="165"/>
        <end position="183"/>
    </location>
</feature>
<dbReference type="SMART" id="SM00850">
    <property type="entry name" value="LytTR"/>
    <property type="match status" value="1"/>
</dbReference>
<dbReference type="AlphaFoldDB" id="A0A1W2G717"/>
<dbReference type="InterPro" id="IPR046947">
    <property type="entry name" value="LytR-like"/>
</dbReference>
<keyword evidence="4" id="KW-1185">Reference proteome</keyword>
<protein>
    <submittedName>
        <fullName evidence="3">LytTr DNA-binding domain-containing protein</fullName>
    </submittedName>
</protein>
<accession>A0A1W2G717</accession>
<organism evidence="3 4">
    <name type="scientific">Reichenbachiella faecimaris</name>
    <dbReference type="NCBI Taxonomy" id="692418"/>
    <lineage>
        <taxon>Bacteria</taxon>
        <taxon>Pseudomonadati</taxon>
        <taxon>Bacteroidota</taxon>
        <taxon>Cytophagia</taxon>
        <taxon>Cytophagales</taxon>
        <taxon>Reichenbachiellaceae</taxon>
        <taxon>Reichenbachiella</taxon>
    </lineage>
</organism>
<feature type="transmembrane region" description="Helical" evidence="1">
    <location>
        <begin position="128"/>
        <end position="145"/>
    </location>
</feature>
<dbReference type="PANTHER" id="PTHR37299:SF1">
    <property type="entry name" value="STAGE 0 SPORULATION PROTEIN A HOMOLOG"/>
    <property type="match status" value="1"/>
</dbReference>
<dbReference type="OrthoDB" id="1420878at2"/>
<dbReference type="PANTHER" id="PTHR37299">
    <property type="entry name" value="TRANSCRIPTIONAL REGULATOR-RELATED"/>
    <property type="match status" value="1"/>
</dbReference>
<dbReference type="EMBL" id="FWYF01000001">
    <property type="protein sequence ID" value="SMD32413.1"/>
    <property type="molecule type" value="Genomic_DNA"/>
</dbReference>
<sequence length="376" mass="43815">MSLLETHKRHWIIKVVIASALLLVIYYIRLPEIGAVFGVIFLSRKWITQFFGSKLGQSWYPLKFMILAFLVVLCSACVYFLIALLNPSGTDDLISYLHLGKLIVFSIVGVTLLAALEWRSGMVENRAFSRQIIVIGFLIVFLFYFGNPDRFVQASFPLDDLMDLMYLISTMLLNWTIYQLVSPRVKGFMKKFDHVIFVIGHVIVLMLVFLPLDYFLLNWYLKNHYQTVIYSDYWVLEMPIKAILVILVGYFASRRQDAERESETLKFHVKAGKATKLLSVDEILFFQVQYQNTYAITISQEKMVMDESLSNLETKLDPFGFFRLNRQVLVKKEAIQSFEPLANRKLRIRLVPVQDFSPFHEISRLKAPDFKRWVAN</sequence>
<dbReference type="InterPro" id="IPR007492">
    <property type="entry name" value="LytTR_DNA-bd_dom"/>
</dbReference>
<feature type="transmembrane region" description="Helical" evidence="1">
    <location>
        <begin position="195"/>
        <end position="221"/>
    </location>
</feature>
<dbReference type="GO" id="GO:0003677">
    <property type="term" value="F:DNA binding"/>
    <property type="evidence" value="ECO:0007669"/>
    <property type="project" value="UniProtKB-KW"/>
</dbReference>
<keyword evidence="1" id="KW-0472">Membrane</keyword>
<feature type="transmembrane region" description="Helical" evidence="1">
    <location>
        <begin position="233"/>
        <end position="252"/>
    </location>
</feature>
<dbReference type="Gene3D" id="2.40.50.1020">
    <property type="entry name" value="LytTr DNA-binding domain"/>
    <property type="match status" value="1"/>
</dbReference>
<evidence type="ECO:0000313" key="3">
    <source>
        <dbReference type="EMBL" id="SMD32413.1"/>
    </source>
</evidence>
<feature type="transmembrane region" description="Helical" evidence="1">
    <location>
        <begin position="96"/>
        <end position="116"/>
    </location>
</feature>
<keyword evidence="1" id="KW-0812">Transmembrane</keyword>
<dbReference type="RefSeq" id="WP_084371073.1">
    <property type="nucleotide sequence ID" value="NZ_FWYF01000001.1"/>
</dbReference>
<name>A0A1W2G717_REIFA</name>
<dbReference type="Proteomes" id="UP000192472">
    <property type="component" value="Unassembled WGS sequence"/>
</dbReference>
<proteinExistence type="predicted"/>
<feature type="domain" description="HTH LytTR-type" evidence="2">
    <location>
        <begin position="267"/>
        <end position="376"/>
    </location>
</feature>
<keyword evidence="3" id="KW-0238">DNA-binding</keyword>
<dbReference type="PROSITE" id="PS50930">
    <property type="entry name" value="HTH_LYTTR"/>
    <property type="match status" value="1"/>
</dbReference>
<evidence type="ECO:0000313" key="4">
    <source>
        <dbReference type="Proteomes" id="UP000192472"/>
    </source>
</evidence>
<evidence type="ECO:0000259" key="2">
    <source>
        <dbReference type="PROSITE" id="PS50930"/>
    </source>
</evidence>
<keyword evidence="1" id="KW-1133">Transmembrane helix</keyword>
<reference evidence="3 4" key="1">
    <citation type="submission" date="2017-04" db="EMBL/GenBank/DDBJ databases">
        <authorList>
            <person name="Afonso C.L."/>
            <person name="Miller P.J."/>
            <person name="Scott M.A."/>
            <person name="Spackman E."/>
            <person name="Goraichik I."/>
            <person name="Dimitrov K.M."/>
            <person name="Suarez D.L."/>
            <person name="Swayne D.E."/>
        </authorList>
    </citation>
    <scope>NUCLEOTIDE SEQUENCE [LARGE SCALE GENOMIC DNA]</scope>
    <source>
        <strain evidence="3 4">DSM 26133</strain>
    </source>
</reference>
<feature type="transmembrane region" description="Helical" evidence="1">
    <location>
        <begin position="64"/>
        <end position="84"/>
    </location>
</feature>
<evidence type="ECO:0000256" key="1">
    <source>
        <dbReference type="SAM" id="Phobius"/>
    </source>
</evidence>
<dbReference type="GO" id="GO:0000156">
    <property type="term" value="F:phosphorelay response regulator activity"/>
    <property type="evidence" value="ECO:0007669"/>
    <property type="project" value="InterPro"/>
</dbReference>